<dbReference type="GO" id="GO:0016846">
    <property type="term" value="F:carbon-sulfur lyase activity"/>
    <property type="evidence" value="ECO:0007669"/>
    <property type="project" value="TreeGrafter"/>
</dbReference>
<keyword evidence="5" id="KW-0808">Transferase</keyword>
<dbReference type="PROSITE" id="PS00868">
    <property type="entry name" value="CYS_MET_METAB_PP"/>
    <property type="match status" value="1"/>
</dbReference>
<dbReference type="GO" id="GO:0030170">
    <property type="term" value="F:pyridoxal phosphate binding"/>
    <property type="evidence" value="ECO:0007669"/>
    <property type="project" value="InterPro"/>
</dbReference>
<dbReference type="CDD" id="cd00614">
    <property type="entry name" value="CGS_like"/>
    <property type="match status" value="1"/>
</dbReference>
<dbReference type="InterPro" id="IPR015424">
    <property type="entry name" value="PyrdxlP-dep_Trfase"/>
</dbReference>
<gene>
    <name evidence="5" type="ORF">GBB84_02670</name>
</gene>
<evidence type="ECO:0000313" key="6">
    <source>
        <dbReference type="Proteomes" id="UP000475079"/>
    </source>
</evidence>
<dbReference type="PANTHER" id="PTHR11808:SF80">
    <property type="entry name" value="CYSTATHIONINE GAMMA-LYASE"/>
    <property type="match status" value="1"/>
</dbReference>
<dbReference type="Proteomes" id="UP000475079">
    <property type="component" value="Unassembled WGS sequence"/>
</dbReference>
<organism evidence="5 6">
    <name type="scientific">Citrobacter telavivensis</name>
    <dbReference type="NCBI Taxonomy" id="2653932"/>
    <lineage>
        <taxon>Bacteria</taxon>
        <taxon>Pseudomonadati</taxon>
        <taxon>Pseudomonadota</taxon>
        <taxon>Gammaproteobacteria</taxon>
        <taxon>Enterobacterales</taxon>
        <taxon>Enterobacteriaceae</taxon>
        <taxon>Citrobacter</taxon>
    </lineage>
</organism>
<name>A0A6L5E548_9ENTR</name>
<evidence type="ECO:0000256" key="2">
    <source>
        <dbReference type="ARBA" id="ARBA00022898"/>
    </source>
</evidence>
<accession>A0A6L5E548</accession>
<evidence type="ECO:0000313" key="5">
    <source>
        <dbReference type="EMBL" id="MPQ49823.1"/>
    </source>
</evidence>
<dbReference type="GO" id="GO:0016740">
    <property type="term" value="F:transferase activity"/>
    <property type="evidence" value="ECO:0007669"/>
    <property type="project" value="UniProtKB-KW"/>
</dbReference>
<comment type="caution">
    <text evidence="5">The sequence shown here is derived from an EMBL/GenBank/DDBJ whole genome shotgun (WGS) entry which is preliminary data.</text>
</comment>
<comment type="cofactor">
    <cofactor evidence="1 4">
        <name>pyridoxal 5'-phosphate</name>
        <dbReference type="ChEBI" id="CHEBI:597326"/>
    </cofactor>
</comment>
<sequence length="408" mass="45260">MEISKMFLKNDDVITDDNLACSGLDEPHERYFGAVSAPIIQTSLFVQKNYQAYCDDMQHEAERYIYSRGLNPTVQMVEDKLAKLERGETCRCFASGMGAISAVLMANLNSADHIILVNNVYGPAQALVRQMAEKFGVKYDIVLDGTLESIARKITPATRMIYTESPGTMTMNIVDLKAIAALARAHNITTVIDNTWATPLFQKPLTLGFDIVIHSCTKYLGGHSDLIAGAVITSHERMTAIRDFSHQLLGAVLSPFAAWLLLRGLRTLPVRMPRHQDNTLQVIEYLKTRPEVENIRHPSMATPEQQFIIRQQMYGFSGLFAFEIRGGNFETVKWFIDACRMFKVGCSWGGYESLIISPNRGYNEPALAADNIASGLIRLSIGQESPALLIADLDAAFAAIADMPKGEE</sequence>
<reference evidence="5 6" key="1">
    <citation type="submission" date="2019-10" db="EMBL/GenBank/DDBJ databases">
        <title>Characterization of a new Citrobacter species.</title>
        <authorList>
            <person name="Goncalves Ribeiro T."/>
            <person name="Izdebski R."/>
            <person name="Urbanowicz P."/>
            <person name="Carmeli Y."/>
            <person name="Gniadkowski M."/>
            <person name="Peixe L."/>
        </authorList>
    </citation>
    <scope>NUCLEOTIDE SEQUENCE [LARGE SCALE GENOMIC DNA]</scope>
    <source>
        <strain evidence="5 6">NMI7905_11</strain>
    </source>
</reference>
<dbReference type="AlphaFoldDB" id="A0A6L5E548"/>
<dbReference type="GO" id="GO:0005737">
    <property type="term" value="C:cytoplasm"/>
    <property type="evidence" value="ECO:0007669"/>
    <property type="project" value="TreeGrafter"/>
</dbReference>
<dbReference type="EMBL" id="WHIY01000002">
    <property type="protein sequence ID" value="MPQ49823.1"/>
    <property type="molecule type" value="Genomic_DNA"/>
</dbReference>
<dbReference type="InterPro" id="IPR015422">
    <property type="entry name" value="PyrdxlP-dep_Trfase_small"/>
</dbReference>
<dbReference type="PIRSF" id="PIRSF001434">
    <property type="entry name" value="CGS"/>
    <property type="match status" value="1"/>
</dbReference>
<dbReference type="Pfam" id="PF01053">
    <property type="entry name" value="Cys_Met_Meta_PP"/>
    <property type="match status" value="1"/>
</dbReference>
<dbReference type="Gene3D" id="3.90.1150.10">
    <property type="entry name" value="Aspartate Aminotransferase, domain 1"/>
    <property type="match status" value="1"/>
</dbReference>
<keyword evidence="2 3" id="KW-0663">Pyridoxal phosphate</keyword>
<protein>
    <submittedName>
        <fullName evidence="5">PLP-dependent transferase</fullName>
    </submittedName>
</protein>
<dbReference type="Gene3D" id="3.40.640.10">
    <property type="entry name" value="Type I PLP-dependent aspartate aminotransferase-like (Major domain)"/>
    <property type="match status" value="1"/>
</dbReference>
<dbReference type="SUPFAM" id="SSF53383">
    <property type="entry name" value="PLP-dependent transferases"/>
    <property type="match status" value="1"/>
</dbReference>
<dbReference type="RefSeq" id="WP_152402644.1">
    <property type="nucleotide sequence ID" value="NZ_WHIY01000002.1"/>
</dbReference>
<dbReference type="InterPro" id="IPR054542">
    <property type="entry name" value="Cys_met_metab_PP"/>
</dbReference>
<dbReference type="FunFam" id="3.40.640.10:FF:000046">
    <property type="entry name" value="Cystathionine gamma-lyase"/>
    <property type="match status" value="1"/>
</dbReference>
<proteinExistence type="inferred from homology"/>
<keyword evidence="6" id="KW-1185">Reference proteome</keyword>
<dbReference type="InterPro" id="IPR015421">
    <property type="entry name" value="PyrdxlP-dep_Trfase_major"/>
</dbReference>
<evidence type="ECO:0000256" key="4">
    <source>
        <dbReference type="RuleBase" id="RU362118"/>
    </source>
</evidence>
<evidence type="ECO:0000256" key="1">
    <source>
        <dbReference type="ARBA" id="ARBA00001933"/>
    </source>
</evidence>
<dbReference type="InterPro" id="IPR000277">
    <property type="entry name" value="Cys/Met-Metab_PyrdxlP-dep_enz"/>
</dbReference>
<evidence type="ECO:0000256" key="3">
    <source>
        <dbReference type="PIRSR" id="PIRSR001434-2"/>
    </source>
</evidence>
<feature type="modified residue" description="N6-(pyridoxal phosphate)lysine" evidence="3">
    <location>
        <position position="218"/>
    </location>
</feature>
<comment type="similarity">
    <text evidence="4">Belongs to the trans-sulfuration enzymes family.</text>
</comment>
<dbReference type="GO" id="GO:0019346">
    <property type="term" value="P:transsulfuration"/>
    <property type="evidence" value="ECO:0007669"/>
    <property type="project" value="InterPro"/>
</dbReference>
<dbReference type="PANTHER" id="PTHR11808">
    <property type="entry name" value="TRANS-SULFURATION ENZYME FAMILY MEMBER"/>
    <property type="match status" value="1"/>
</dbReference>